<proteinExistence type="predicted"/>
<dbReference type="STRING" id="365046.Rta_36610"/>
<name>F5Y1J1_RAMTT</name>
<reference evidence="1 2" key="2">
    <citation type="journal article" date="2011" name="PLoS ONE">
        <title>The Cyst-Dividing Bacterium Ramlibacter tataouinensis TTB310 Genome Reveals a Well-Stocked Toolbox for Adaptation to a Desert Environment.</title>
        <authorList>
            <person name="De Luca G."/>
            <person name="Barakat M."/>
            <person name="Ortet P."/>
            <person name="Fochesato S."/>
            <person name="Jourlin-Castelli C."/>
            <person name="Ansaldi M."/>
            <person name="Py B."/>
            <person name="Fichant G."/>
            <person name="Coutinho P.M."/>
            <person name="Voulhoux R."/>
            <person name="Bastien O."/>
            <person name="Marechal E."/>
            <person name="Henrissat B."/>
            <person name="Quentin Y."/>
            <person name="Noirot P."/>
            <person name="Filloux A."/>
            <person name="Mejean V."/>
            <person name="Dubow M.S."/>
            <person name="Barras F."/>
            <person name="Barbe V."/>
            <person name="Weissenbach J."/>
            <person name="Mihalcescu I."/>
            <person name="Vermeglio A."/>
            <person name="Achouak W."/>
            <person name="Heulin T."/>
        </authorList>
    </citation>
    <scope>NUCLEOTIDE SEQUENCE [LARGE SCALE GENOMIC DNA]</scope>
    <source>
        <strain evidence="2">ATCC BAA-407 / DSM 14655 / LMG 21543 / TTB310</strain>
    </source>
</reference>
<dbReference type="EMBL" id="CP000245">
    <property type="protein sequence ID" value="AEG94775.1"/>
    <property type="molecule type" value="Genomic_DNA"/>
</dbReference>
<organism evidence="1 2">
    <name type="scientific">Ramlibacter tataouinensis (strain ATCC BAA-407 / DSM 14655 / LMG 21543 / TTB310)</name>
    <dbReference type="NCBI Taxonomy" id="365046"/>
    <lineage>
        <taxon>Bacteria</taxon>
        <taxon>Pseudomonadati</taxon>
        <taxon>Pseudomonadota</taxon>
        <taxon>Betaproteobacteria</taxon>
        <taxon>Burkholderiales</taxon>
        <taxon>Comamonadaceae</taxon>
        <taxon>Ramlibacter</taxon>
    </lineage>
</organism>
<evidence type="ECO:0000313" key="2">
    <source>
        <dbReference type="Proteomes" id="UP000008385"/>
    </source>
</evidence>
<reference evidence="2" key="1">
    <citation type="submission" date="2006-01" db="EMBL/GenBank/DDBJ databases">
        <title>Genome of the cyst-dividing bacterium Ramlibacter tataouinensis.</title>
        <authorList>
            <person name="Barakat M."/>
            <person name="Ortet P."/>
            <person name="De Luca G."/>
            <person name="Jourlin-Castelli C."/>
            <person name="Ansaldi M."/>
            <person name="Py B."/>
            <person name="Fichant G."/>
            <person name="Coutinho P."/>
            <person name="Voulhoux R."/>
            <person name="Bastien O."/>
            <person name="Roy S."/>
            <person name="Marechal E."/>
            <person name="Henrissat B."/>
            <person name="Quentin Y."/>
            <person name="Noirot P."/>
            <person name="Filloux A."/>
            <person name="Mejean V."/>
            <person name="DuBow M."/>
            <person name="Barras F."/>
            <person name="Heulin T."/>
        </authorList>
    </citation>
    <scope>NUCLEOTIDE SEQUENCE [LARGE SCALE GENOMIC DNA]</scope>
    <source>
        <strain evidence="2">ATCC BAA-407 / DSM 14655 / LMG 21543 / TTB310</strain>
    </source>
</reference>
<sequence>MDETDDAGCCELASAMLLRFHPAAAARAGLALTPAQLELFEAANLRRMHLASRLPDPKGSGVRLPGLRSQVREVLDPLLGKPLDIDGQQTWRYRTPVAGVVLVTLVDLSGRSRQLEYEHWVEAAQGGLLRRGVSLASWLGVSSATQWDLLMPEHVSDAVDQMHAQCRHFMQALPRLAD</sequence>
<dbReference type="HOGENOM" id="CLU_1509414_0_0_4"/>
<protein>
    <submittedName>
        <fullName evidence="1">Uncharacterized protein</fullName>
    </submittedName>
</protein>
<gene>
    <name evidence="1" type="ordered locus">Rta_36610</name>
</gene>
<accession>F5Y1J1</accession>
<dbReference type="Proteomes" id="UP000008385">
    <property type="component" value="Chromosome"/>
</dbReference>
<evidence type="ECO:0000313" key="1">
    <source>
        <dbReference type="EMBL" id="AEG94775.1"/>
    </source>
</evidence>
<keyword evidence="2" id="KW-1185">Reference proteome</keyword>
<dbReference type="KEGG" id="rta:Rta_36610"/>
<dbReference type="AlphaFoldDB" id="F5Y1J1"/>